<dbReference type="Gene3D" id="3.30.2310.20">
    <property type="entry name" value="RelE-like"/>
    <property type="match status" value="1"/>
</dbReference>
<keyword evidence="4" id="KW-0255">Endonuclease</keyword>
<evidence type="ECO:0000256" key="3">
    <source>
        <dbReference type="ARBA" id="ARBA00022722"/>
    </source>
</evidence>
<evidence type="ECO:0000256" key="1">
    <source>
        <dbReference type="ARBA" id="ARBA00008172"/>
    </source>
</evidence>
<accession>A0ABV8PEK9</accession>
<sequence length="89" mass="10327">MEVIYAPKAIEHLNYWKKSGNKSIQKKIEQLIIAIQLNPFEGIGKPEPLKYELSGSWSRRINEEHSIIYQVYDDGVVVILEIQSLKGHY</sequence>
<dbReference type="InterPro" id="IPR009614">
    <property type="entry name" value="YoeB_toxin"/>
</dbReference>
<dbReference type="SUPFAM" id="SSF143011">
    <property type="entry name" value="RelE-like"/>
    <property type="match status" value="1"/>
</dbReference>
<dbReference type="InterPro" id="IPR035093">
    <property type="entry name" value="RelE/ParE_toxin_dom_sf"/>
</dbReference>
<keyword evidence="8" id="KW-1185">Reference proteome</keyword>
<reference evidence="8" key="1">
    <citation type="journal article" date="2019" name="Int. J. Syst. Evol. Microbiol.">
        <title>The Global Catalogue of Microorganisms (GCM) 10K type strain sequencing project: providing services to taxonomists for standard genome sequencing and annotation.</title>
        <authorList>
            <consortium name="The Broad Institute Genomics Platform"/>
            <consortium name="The Broad Institute Genome Sequencing Center for Infectious Disease"/>
            <person name="Wu L."/>
            <person name="Ma J."/>
        </authorList>
    </citation>
    <scope>NUCLEOTIDE SEQUENCE [LARGE SCALE GENOMIC DNA]</scope>
    <source>
        <strain evidence="8">CCM 8691</strain>
    </source>
</reference>
<dbReference type="PANTHER" id="PTHR38039">
    <property type="entry name" value="TOXIN YOEB"/>
    <property type="match status" value="1"/>
</dbReference>
<keyword evidence="2" id="KW-1277">Toxin-antitoxin system</keyword>
<keyword evidence="5" id="KW-0378">Hydrolase</keyword>
<dbReference type="Pfam" id="PF06769">
    <property type="entry name" value="YoeB_toxin"/>
    <property type="match status" value="1"/>
</dbReference>
<dbReference type="RefSeq" id="WP_378986609.1">
    <property type="nucleotide sequence ID" value="NZ_JBHSBW010000013.1"/>
</dbReference>
<comment type="similarity">
    <text evidence="1">Belongs to the YoeB family.</text>
</comment>
<proteinExistence type="inferred from homology"/>
<evidence type="ECO:0000313" key="8">
    <source>
        <dbReference type="Proteomes" id="UP001595789"/>
    </source>
</evidence>
<dbReference type="NCBIfam" id="TIGR02116">
    <property type="entry name" value="toxin_Txe_YoeB"/>
    <property type="match status" value="1"/>
</dbReference>
<evidence type="ECO:0000256" key="4">
    <source>
        <dbReference type="ARBA" id="ARBA00022759"/>
    </source>
</evidence>
<comment type="caution">
    <text evidence="7">The sequence shown here is derived from an EMBL/GenBank/DDBJ whole genome shotgun (WGS) entry which is preliminary data.</text>
</comment>
<evidence type="ECO:0000256" key="6">
    <source>
        <dbReference type="ARBA" id="ARBA00030388"/>
    </source>
</evidence>
<gene>
    <name evidence="7" type="ORF">ACFOWA_15215</name>
</gene>
<evidence type="ECO:0000313" key="7">
    <source>
        <dbReference type="EMBL" id="MFC4212548.1"/>
    </source>
</evidence>
<evidence type="ECO:0000256" key="2">
    <source>
        <dbReference type="ARBA" id="ARBA00022649"/>
    </source>
</evidence>
<dbReference type="PANTHER" id="PTHR38039:SF1">
    <property type="entry name" value="TOXIN YOEB"/>
    <property type="match status" value="1"/>
</dbReference>
<dbReference type="EMBL" id="JBHSBW010000013">
    <property type="protein sequence ID" value="MFC4212548.1"/>
    <property type="molecule type" value="Genomic_DNA"/>
</dbReference>
<name>A0ABV8PEK9_9SPHI</name>
<dbReference type="Proteomes" id="UP001595789">
    <property type="component" value="Unassembled WGS sequence"/>
</dbReference>
<organism evidence="7 8">
    <name type="scientific">Pedobacter lithocola</name>
    <dbReference type="NCBI Taxonomy" id="1908239"/>
    <lineage>
        <taxon>Bacteria</taxon>
        <taxon>Pseudomonadati</taxon>
        <taxon>Bacteroidota</taxon>
        <taxon>Sphingobacteriia</taxon>
        <taxon>Sphingobacteriales</taxon>
        <taxon>Sphingobacteriaceae</taxon>
        <taxon>Pedobacter</taxon>
    </lineage>
</organism>
<keyword evidence="3" id="KW-0540">Nuclease</keyword>
<protein>
    <recommendedName>
        <fullName evidence="6">Putative mRNA interferase YoeB</fullName>
    </recommendedName>
</protein>
<evidence type="ECO:0000256" key="5">
    <source>
        <dbReference type="ARBA" id="ARBA00022801"/>
    </source>
</evidence>